<protein>
    <submittedName>
        <fullName evidence="2">Uncharacterized protein</fullName>
    </submittedName>
</protein>
<sequence length="506" mass="55990">MDGVGIFTLSNEIDTAMVNWLKSRTVIVVFDEPVMSVSVSQREQLIRVYEDAWYLDPTANPSQKLGRTHGEGPNIMSYVARSERIAQWLVAKGEDRIPTRTGSIKVLFKPWMTKQELDTTGENELAGKYRIIALRVPLEALFPLRFAIEKLMGKVLIMHPPEKQPEEPRLGNVRIDCVPEVKDRFMEWVVVRKLSGGFLEVQFANQDTPFCNKCLWWFHDEFNPDCPRFNKPMPEGRRGRGRGRGGRGRGRGGFMGRGEPIAAVRGNPGEERGNGGRGGSGERGEGGFGEGRGGGEGGRSYRGGGEGRGDRGDGNNHSGWSRGGGLQNRDGRNGRGTTGGGNTSGMIRGGSARRNESENNNGGNQSGSGGPRVDGSGQGAGQQPQVEVVMKVEGQQPSTSTPPPPPLTATQQEKKELQEQLRRQQERLAQLERQEAAELEAATDYSRREFLLQQLDKVLSDDRCAQVTKHLAEMIILEHKITSSHFTNWDDRFERLERRVDDLAAQ</sequence>
<evidence type="ECO:0000256" key="1">
    <source>
        <dbReference type="SAM" id="MobiDB-lite"/>
    </source>
</evidence>
<feature type="region of interest" description="Disordered" evidence="1">
    <location>
        <begin position="228"/>
        <end position="415"/>
    </location>
</feature>
<feature type="compositionally biased region" description="Gly residues" evidence="1">
    <location>
        <begin position="364"/>
        <end position="380"/>
    </location>
</feature>
<dbReference type="Gramene" id="GBG63301">
    <property type="protein sequence ID" value="GBG63301"/>
    <property type="gene ID" value="CBR_g37387"/>
</dbReference>
<feature type="compositionally biased region" description="Basic and acidic residues" evidence="1">
    <location>
        <begin position="268"/>
        <end position="285"/>
    </location>
</feature>
<feature type="compositionally biased region" description="Basic residues" evidence="1">
    <location>
        <begin position="239"/>
        <end position="250"/>
    </location>
</feature>
<reference evidence="2 3" key="1">
    <citation type="journal article" date="2018" name="Cell">
        <title>The Chara Genome: Secondary Complexity and Implications for Plant Terrestrialization.</title>
        <authorList>
            <person name="Nishiyama T."/>
            <person name="Sakayama H."/>
            <person name="Vries J.D."/>
            <person name="Buschmann H."/>
            <person name="Saint-Marcoux D."/>
            <person name="Ullrich K.K."/>
            <person name="Haas F.B."/>
            <person name="Vanderstraeten L."/>
            <person name="Becker D."/>
            <person name="Lang D."/>
            <person name="Vosolsobe S."/>
            <person name="Rombauts S."/>
            <person name="Wilhelmsson P.K.I."/>
            <person name="Janitza P."/>
            <person name="Kern R."/>
            <person name="Heyl A."/>
            <person name="Rumpler F."/>
            <person name="Villalobos L.I.A.C."/>
            <person name="Clay J.M."/>
            <person name="Skokan R."/>
            <person name="Toyoda A."/>
            <person name="Suzuki Y."/>
            <person name="Kagoshima H."/>
            <person name="Schijlen E."/>
            <person name="Tajeshwar N."/>
            <person name="Catarino B."/>
            <person name="Hetherington A.J."/>
            <person name="Saltykova A."/>
            <person name="Bonnot C."/>
            <person name="Breuninger H."/>
            <person name="Symeonidi A."/>
            <person name="Radhakrishnan G.V."/>
            <person name="Van Nieuwerburgh F."/>
            <person name="Deforce D."/>
            <person name="Chang C."/>
            <person name="Karol K.G."/>
            <person name="Hedrich R."/>
            <person name="Ulvskov P."/>
            <person name="Glockner G."/>
            <person name="Delwiche C.F."/>
            <person name="Petrasek J."/>
            <person name="Van de Peer Y."/>
            <person name="Friml J."/>
            <person name="Beilby M."/>
            <person name="Dolan L."/>
            <person name="Kohara Y."/>
            <person name="Sugano S."/>
            <person name="Fujiyama A."/>
            <person name="Delaux P.-M."/>
            <person name="Quint M."/>
            <person name="TheiBen G."/>
            <person name="Hagemann M."/>
            <person name="Harholt J."/>
            <person name="Dunand C."/>
            <person name="Zachgo S."/>
            <person name="Langdale J."/>
            <person name="Maumus F."/>
            <person name="Straeten D.V.D."/>
            <person name="Gould S.B."/>
            <person name="Rensing S.A."/>
        </authorList>
    </citation>
    <scope>NUCLEOTIDE SEQUENCE [LARGE SCALE GENOMIC DNA]</scope>
    <source>
        <strain evidence="2 3">S276</strain>
    </source>
</reference>
<proteinExistence type="predicted"/>
<gene>
    <name evidence="2" type="ORF">CBR_g37387</name>
</gene>
<accession>A0A388JZQ6</accession>
<dbReference type="EMBL" id="BFEA01000037">
    <property type="protein sequence ID" value="GBG63301.1"/>
    <property type="molecule type" value="Genomic_DNA"/>
</dbReference>
<evidence type="ECO:0000313" key="2">
    <source>
        <dbReference type="EMBL" id="GBG63301.1"/>
    </source>
</evidence>
<evidence type="ECO:0000313" key="3">
    <source>
        <dbReference type="Proteomes" id="UP000265515"/>
    </source>
</evidence>
<keyword evidence="3" id="KW-1185">Reference proteome</keyword>
<dbReference type="AlphaFoldDB" id="A0A388JZQ6"/>
<feature type="compositionally biased region" description="Gly residues" evidence="1">
    <location>
        <begin position="334"/>
        <end position="343"/>
    </location>
</feature>
<organism evidence="2 3">
    <name type="scientific">Chara braunii</name>
    <name type="common">Braun's stonewort</name>
    <dbReference type="NCBI Taxonomy" id="69332"/>
    <lineage>
        <taxon>Eukaryota</taxon>
        <taxon>Viridiplantae</taxon>
        <taxon>Streptophyta</taxon>
        <taxon>Charophyceae</taxon>
        <taxon>Charales</taxon>
        <taxon>Characeae</taxon>
        <taxon>Chara</taxon>
    </lineage>
</organism>
<dbReference type="Proteomes" id="UP000265515">
    <property type="component" value="Unassembled WGS sequence"/>
</dbReference>
<feature type="compositionally biased region" description="Gly residues" evidence="1">
    <location>
        <begin position="286"/>
        <end position="304"/>
    </location>
</feature>
<comment type="caution">
    <text evidence="2">The sequence shown here is derived from an EMBL/GenBank/DDBJ whole genome shotgun (WGS) entry which is preliminary data.</text>
</comment>
<name>A0A388JZQ6_CHABU</name>
<feature type="compositionally biased region" description="Basic and acidic residues" evidence="1">
    <location>
        <begin position="305"/>
        <end position="314"/>
    </location>
</feature>